<evidence type="ECO:0000256" key="1">
    <source>
        <dbReference type="ARBA" id="ARBA00004417"/>
    </source>
</evidence>
<proteinExistence type="inferred from homology"/>
<evidence type="ECO:0000256" key="2">
    <source>
        <dbReference type="ARBA" id="ARBA00005417"/>
    </source>
</evidence>
<dbReference type="GO" id="GO:0005524">
    <property type="term" value="F:ATP binding"/>
    <property type="evidence" value="ECO:0007669"/>
    <property type="project" value="UniProtKB-KW"/>
</dbReference>
<sequence length="334" mass="36761">MTTPDSPTPRPAPLVEVANLKTYFPVNEGVLSRTVGHVHAVDDISFHIGHSEVVGLVGESGSGKTTVGRSLVRLNRATAGSIRFEGQELTGLSDREFQPYRRKMQIIFQDPFASLDPRKRVDAIIGEALSIHRLGRRSERRGRIAELLRLVGLPEDAMARFPHEFSGGQRQRIGIARALAVEPRFVIADEPVSALDVSVQAQIVNLIQDLQSELGLSLLFIAHDLGVIEHLCDRTIVMYLGRIMEVAPTKRLYSAPRHPYTRALLSAAPSLDRNAAHEKQVLEGEVPSPINPPSGCVFRTRCPYAIKDCAEIVPPAIAVEPDHVSACIRTELFQ</sequence>
<name>A0A1T4SNT1_9HYPH</name>
<dbReference type="OrthoDB" id="9815712at2"/>
<dbReference type="GO" id="GO:0015833">
    <property type="term" value="P:peptide transport"/>
    <property type="evidence" value="ECO:0007669"/>
    <property type="project" value="InterPro"/>
</dbReference>
<dbReference type="Pfam" id="PF08352">
    <property type="entry name" value="oligo_HPY"/>
    <property type="match status" value="1"/>
</dbReference>
<evidence type="ECO:0000259" key="6">
    <source>
        <dbReference type="PROSITE" id="PS50893"/>
    </source>
</evidence>
<dbReference type="GO" id="GO:0016887">
    <property type="term" value="F:ATP hydrolysis activity"/>
    <property type="evidence" value="ECO:0007669"/>
    <property type="project" value="InterPro"/>
</dbReference>
<dbReference type="SUPFAM" id="SSF52540">
    <property type="entry name" value="P-loop containing nucleoside triphosphate hydrolases"/>
    <property type="match status" value="1"/>
</dbReference>
<dbReference type="PROSITE" id="PS50893">
    <property type="entry name" value="ABC_TRANSPORTER_2"/>
    <property type="match status" value="1"/>
</dbReference>
<dbReference type="PANTHER" id="PTHR43776">
    <property type="entry name" value="TRANSPORT ATP-BINDING PROTEIN"/>
    <property type="match status" value="1"/>
</dbReference>
<evidence type="ECO:0000313" key="8">
    <source>
        <dbReference type="Proteomes" id="UP000190135"/>
    </source>
</evidence>
<dbReference type="PANTHER" id="PTHR43776:SF7">
    <property type="entry name" value="D,D-DIPEPTIDE TRANSPORT ATP-BINDING PROTEIN DDPF-RELATED"/>
    <property type="match status" value="1"/>
</dbReference>
<dbReference type="Gene3D" id="3.40.50.300">
    <property type="entry name" value="P-loop containing nucleotide triphosphate hydrolases"/>
    <property type="match status" value="1"/>
</dbReference>
<dbReference type="AlphaFoldDB" id="A0A1T4SNT1"/>
<keyword evidence="5 7" id="KW-0067">ATP-binding</keyword>
<dbReference type="InterPro" id="IPR017871">
    <property type="entry name" value="ABC_transporter-like_CS"/>
</dbReference>
<accession>A0A1T4SNT1</accession>
<keyword evidence="3" id="KW-0813">Transport</keyword>
<dbReference type="InterPro" id="IPR003439">
    <property type="entry name" value="ABC_transporter-like_ATP-bd"/>
</dbReference>
<dbReference type="InterPro" id="IPR003593">
    <property type="entry name" value="AAA+_ATPase"/>
</dbReference>
<organism evidence="7 8">
    <name type="scientific">Consotaella salsifontis</name>
    <dbReference type="NCBI Taxonomy" id="1365950"/>
    <lineage>
        <taxon>Bacteria</taxon>
        <taxon>Pseudomonadati</taxon>
        <taxon>Pseudomonadota</taxon>
        <taxon>Alphaproteobacteria</taxon>
        <taxon>Hyphomicrobiales</taxon>
        <taxon>Aurantimonadaceae</taxon>
        <taxon>Consotaella</taxon>
    </lineage>
</organism>
<evidence type="ECO:0000256" key="5">
    <source>
        <dbReference type="ARBA" id="ARBA00022840"/>
    </source>
</evidence>
<gene>
    <name evidence="7" type="ORF">SAMN05428963_11291</name>
</gene>
<evidence type="ECO:0000256" key="4">
    <source>
        <dbReference type="ARBA" id="ARBA00022741"/>
    </source>
</evidence>
<dbReference type="GO" id="GO:0055085">
    <property type="term" value="P:transmembrane transport"/>
    <property type="evidence" value="ECO:0007669"/>
    <property type="project" value="UniProtKB-ARBA"/>
</dbReference>
<dbReference type="Proteomes" id="UP000190135">
    <property type="component" value="Unassembled WGS sequence"/>
</dbReference>
<protein>
    <submittedName>
        <fullName evidence="7">Peptide/nickel transport system ATP-binding protein/oligopeptide transport system ATP-binding protein</fullName>
    </submittedName>
</protein>
<dbReference type="PROSITE" id="PS00211">
    <property type="entry name" value="ABC_TRANSPORTER_1"/>
    <property type="match status" value="1"/>
</dbReference>
<dbReference type="EMBL" id="FUXL01000012">
    <property type="protein sequence ID" value="SKA29964.1"/>
    <property type="molecule type" value="Genomic_DNA"/>
</dbReference>
<comment type="similarity">
    <text evidence="2">Belongs to the ABC transporter superfamily.</text>
</comment>
<dbReference type="SMART" id="SM00382">
    <property type="entry name" value="AAA"/>
    <property type="match status" value="1"/>
</dbReference>
<dbReference type="FunFam" id="3.40.50.300:FF:000016">
    <property type="entry name" value="Oligopeptide ABC transporter ATP-binding component"/>
    <property type="match status" value="1"/>
</dbReference>
<dbReference type="NCBIfam" id="TIGR01727">
    <property type="entry name" value="oligo_HPY"/>
    <property type="match status" value="1"/>
</dbReference>
<keyword evidence="4" id="KW-0547">Nucleotide-binding</keyword>
<dbReference type="RefSeq" id="WP_078709475.1">
    <property type="nucleotide sequence ID" value="NZ_FUXL01000012.1"/>
</dbReference>
<dbReference type="Pfam" id="PF00005">
    <property type="entry name" value="ABC_tran"/>
    <property type="match status" value="1"/>
</dbReference>
<dbReference type="InterPro" id="IPR027417">
    <property type="entry name" value="P-loop_NTPase"/>
</dbReference>
<evidence type="ECO:0000313" key="7">
    <source>
        <dbReference type="EMBL" id="SKA29964.1"/>
    </source>
</evidence>
<keyword evidence="8" id="KW-1185">Reference proteome</keyword>
<dbReference type="InterPro" id="IPR013563">
    <property type="entry name" value="Oligopep_ABC_C"/>
</dbReference>
<comment type="subcellular location">
    <subcellularLocation>
        <location evidence="1">Cell inner membrane</location>
        <topology evidence="1">Peripheral membrane protein</topology>
    </subcellularLocation>
</comment>
<dbReference type="InterPro" id="IPR050319">
    <property type="entry name" value="ABC_transp_ATP-bind"/>
</dbReference>
<feature type="domain" description="ABC transporter" evidence="6">
    <location>
        <begin position="15"/>
        <end position="265"/>
    </location>
</feature>
<evidence type="ECO:0000256" key="3">
    <source>
        <dbReference type="ARBA" id="ARBA00022448"/>
    </source>
</evidence>
<dbReference type="STRING" id="1365950.SAMN05428963_11291"/>
<dbReference type="CDD" id="cd03257">
    <property type="entry name" value="ABC_NikE_OppD_transporters"/>
    <property type="match status" value="1"/>
</dbReference>
<reference evidence="8" key="1">
    <citation type="submission" date="2017-02" db="EMBL/GenBank/DDBJ databases">
        <authorList>
            <person name="Varghese N."/>
            <person name="Submissions S."/>
        </authorList>
    </citation>
    <scope>NUCLEOTIDE SEQUENCE [LARGE SCALE GENOMIC DNA]</scope>
    <source>
        <strain evidence="8">USBA 369</strain>
    </source>
</reference>
<dbReference type="GO" id="GO:0005886">
    <property type="term" value="C:plasma membrane"/>
    <property type="evidence" value="ECO:0007669"/>
    <property type="project" value="UniProtKB-SubCell"/>
</dbReference>